<dbReference type="InterPro" id="IPR003439">
    <property type="entry name" value="ABC_transporter-like_ATP-bd"/>
</dbReference>
<dbReference type="SUPFAM" id="SSF52540">
    <property type="entry name" value="P-loop containing nucleoside triphosphate hydrolases"/>
    <property type="match status" value="1"/>
</dbReference>
<keyword evidence="1" id="KW-0547">Nucleotide-binding</keyword>
<dbReference type="InterPro" id="IPR003593">
    <property type="entry name" value="AAA+_ATPase"/>
</dbReference>
<keyword evidence="5" id="KW-1185">Reference proteome</keyword>
<organism evidence="4 5">
    <name type="scientific">Curtobacterium herbarum</name>
    <dbReference type="NCBI Taxonomy" id="150122"/>
    <lineage>
        <taxon>Bacteria</taxon>
        <taxon>Bacillati</taxon>
        <taxon>Actinomycetota</taxon>
        <taxon>Actinomycetes</taxon>
        <taxon>Micrococcales</taxon>
        <taxon>Microbacteriaceae</taxon>
        <taxon>Curtobacterium</taxon>
    </lineage>
</organism>
<sequence>MRSDPTVEVRAHRHARNGRVLVDVPAAVFQPFTLTVVTGGSGVGKSTFLRLVGGVERPEPRVVLADGVDLGTLSDRRLRRFRRDRVGFVSQDAGLVPSWSVRENLALAERAMPNRPIGRPCSPPEACASLGVDGLAETPVHALSGGERQRVALARVLVRRPELVLLDEPTAALDAVTTAAVIETIRVLRSEGATVIVATHDGDVVRAADRTLSLDGPARGLHFPQER</sequence>
<accession>A0ABN1ZBM7</accession>
<name>A0ABN1ZBM7_9MICO</name>
<dbReference type="InterPro" id="IPR027417">
    <property type="entry name" value="P-loop_NTPase"/>
</dbReference>
<dbReference type="PROSITE" id="PS50893">
    <property type="entry name" value="ABC_TRANSPORTER_2"/>
    <property type="match status" value="1"/>
</dbReference>
<evidence type="ECO:0000313" key="5">
    <source>
        <dbReference type="Proteomes" id="UP001501742"/>
    </source>
</evidence>
<evidence type="ECO:0000313" key="4">
    <source>
        <dbReference type="EMBL" id="GAA1493005.1"/>
    </source>
</evidence>
<dbReference type="InterPro" id="IPR015854">
    <property type="entry name" value="ABC_transpr_LolD-like"/>
</dbReference>
<evidence type="ECO:0000256" key="2">
    <source>
        <dbReference type="ARBA" id="ARBA00022840"/>
    </source>
</evidence>
<protein>
    <submittedName>
        <fullName evidence="4">ABC transporter ATP-binding protein</fullName>
    </submittedName>
</protein>
<dbReference type="Gene3D" id="3.40.50.300">
    <property type="entry name" value="P-loop containing nucleotide triphosphate hydrolases"/>
    <property type="match status" value="1"/>
</dbReference>
<dbReference type="PROSITE" id="PS00211">
    <property type="entry name" value="ABC_TRANSPORTER_1"/>
    <property type="match status" value="1"/>
</dbReference>
<proteinExistence type="predicted"/>
<dbReference type="PANTHER" id="PTHR24220">
    <property type="entry name" value="IMPORT ATP-BINDING PROTEIN"/>
    <property type="match status" value="1"/>
</dbReference>
<evidence type="ECO:0000259" key="3">
    <source>
        <dbReference type="PROSITE" id="PS50893"/>
    </source>
</evidence>
<dbReference type="SMART" id="SM00382">
    <property type="entry name" value="AAA"/>
    <property type="match status" value="1"/>
</dbReference>
<dbReference type="EMBL" id="BAAAJX010000005">
    <property type="protein sequence ID" value="GAA1493005.1"/>
    <property type="molecule type" value="Genomic_DNA"/>
</dbReference>
<gene>
    <name evidence="4" type="ORF">GCM10009627_13510</name>
</gene>
<keyword evidence="2 4" id="KW-0067">ATP-binding</keyword>
<dbReference type="InterPro" id="IPR017871">
    <property type="entry name" value="ABC_transporter-like_CS"/>
</dbReference>
<reference evidence="4 5" key="1">
    <citation type="journal article" date="2019" name="Int. J. Syst. Evol. Microbiol.">
        <title>The Global Catalogue of Microorganisms (GCM) 10K type strain sequencing project: providing services to taxonomists for standard genome sequencing and annotation.</title>
        <authorList>
            <consortium name="The Broad Institute Genomics Platform"/>
            <consortium name="The Broad Institute Genome Sequencing Center for Infectious Disease"/>
            <person name="Wu L."/>
            <person name="Ma J."/>
        </authorList>
    </citation>
    <scope>NUCLEOTIDE SEQUENCE [LARGE SCALE GENOMIC DNA]</scope>
    <source>
        <strain evidence="4 5">JCM 12140</strain>
    </source>
</reference>
<dbReference type="RefSeq" id="WP_204606622.1">
    <property type="nucleotide sequence ID" value="NZ_BAAAJX010000005.1"/>
</dbReference>
<feature type="domain" description="ABC transporter" evidence="3">
    <location>
        <begin position="1"/>
        <end position="226"/>
    </location>
</feature>
<evidence type="ECO:0000256" key="1">
    <source>
        <dbReference type="ARBA" id="ARBA00022741"/>
    </source>
</evidence>
<dbReference type="Pfam" id="PF00005">
    <property type="entry name" value="ABC_tran"/>
    <property type="match status" value="1"/>
</dbReference>
<dbReference type="GO" id="GO:0005524">
    <property type="term" value="F:ATP binding"/>
    <property type="evidence" value="ECO:0007669"/>
    <property type="project" value="UniProtKB-KW"/>
</dbReference>
<comment type="caution">
    <text evidence="4">The sequence shown here is derived from an EMBL/GenBank/DDBJ whole genome shotgun (WGS) entry which is preliminary data.</text>
</comment>
<dbReference type="Proteomes" id="UP001501742">
    <property type="component" value="Unassembled WGS sequence"/>
</dbReference>